<reference evidence="2" key="1">
    <citation type="submission" date="2020-04" db="EMBL/GenBank/DDBJ databases">
        <authorList>
            <person name="Chiriac C."/>
            <person name="Salcher M."/>
            <person name="Ghai R."/>
            <person name="Kavagutti S V."/>
        </authorList>
    </citation>
    <scope>NUCLEOTIDE SEQUENCE</scope>
</reference>
<accession>A0A6J5P9T3</accession>
<proteinExistence type="predicted"/>
<organism evidence="2">
    <name type="scientific">uncultured Caudovirales phage</name>
    <dbReference type="NCBI Taxonomy" id="2100421"/>
    <lineage>
        <taxon>Viruses</taxon>
        <taxon>Duplodnaviria</taxon>
        <taxon>Heunggongvirae</taxon>
        <taxon>Uroviricota</taxon>
        <taxon>Caudoviricetes</taxon>
        <taxon>Peduoviridae</taxon>
        <taxon>Maltschvirus</taxon>
        <taxon>Maltschvirus maltsch</taxon>
    </lineage>
</organism>
<protein>
    <submittedName>
        <fullName evidence="2">Uncharacterized protein</fullName>
    </submittedName>
</protein>
<gene>
    <name evidence="2" type="ORF">UFOVP853_18</name>
</gene>
<sequence>MDSLNPTPELGTDKTAAGGGDPMMDPIMRRMLLARALGGQQQAPMPQMSPTGAAMTGFANGMRGGMGMGMQNAMRPALPMDQIGGKGADKMSGLFGWLGRQFG</sequence>
<dbReference type="EMBL" id="LR796791">
    <property type="protein sequence ID" value="CAB4166161.1"/>
    <property type="molecule type" value="Genomic_DNA"/>
</dbReference>
<evidence type="ECO:0000313" key="2">
    <source>
        <dbReference type="EMBL" id="CAB4166161.1"/>
    </source>
</evidence>
<feature type="compositionally biased region" description="Polar residues" evidence="1">
    <location>
        <begin position="39"/>
        <end position="50"/>
    </location>
</feature>
<name>A0A6J5P9T3_9CAUD</name>
<evidence type="ECO:0000256" key="1">
    <source>
        <dbReference type="SAM" id="MobiDB-lite"/>
    </source>
</evidence>
<feature type="region of interest" description="Disordered" evidence="1">
    <location>
        <begin position="37"/>
        <end position="57"/>
    </location>
</feature>
<feature type="region of interest" description="Disordered" evidence="1">
    <location>
        <begin position="1"/>
        <end position="24"/>
    </location>
</feature>